<sequence>MPATERLFSYGTLRLAHVQRELFGAEIPTAPDALVGWRLGMLRIADPAVVALSGEAEHPILEHTGDRTDRVEGAVLHLTPAQLAAADDYEVDDYARVRAELASGGDVWVYAAAGR</sequence>
<reference evidence="2 3" key="1">
    <citation type="submission" date="2019-01" db="EMBL/GenBank/DDBJ databases">
        <title>Genome sequencing of strain FW100M-8.</title>
        <authorList>
            <person name="Heo J."/>
            <person name="Kim S.-J."/>
            <person name="Kim J.-S."/>
            <person name="Hong S.-B."/>
            <person name="Kwon S.-W."/>
        </authorList>
    </citation>
    <scope>NUCLEOTIDE SEQUENCE [LARGE SCALE GENOMIC DNA]</scope>
    <source>
        <strain evidence="2 3">FW100M-8</strain>
    </source>
</reference>
<dbReference type="InterPro" id="IPR013024">
    <property type="entry name" value="GGCT-like"/>
</dbReference>
<evidence type="ECO:0000313" key="2">
    <source>
        <dbReference type="EMBL" id="QAY72995.1"/>
    </source>
</evidence>
<proteinExistence type="predicted"/>
<dbReference type="Pfam" id="PF06094">
    <property type="entry name" value="GGACT"/>
    <property type="match status" value="1"/>
</dbReference>
<dbReference type="Proteomes" id="UP000291259">
    <property type="component" value="Chromosome"/>
</dbReference>
<dbReference type="EMBL" id="CP035491">
    <property type="protein sequence ID" value="QAY72995.1"/>
    <property type="molecule type" value="Genomic_DNA"/>
</dbReference>
<gene>
    <name evidence="2" type="ORF">ET445_06195</name>
</gene>
<dbReference type="Gene3D" id="3.10.490.10">
    <property type="entry name" value="Gamma-glutamyl cyclotransferase-like"/>
    <property type="match status" value="1"/>
</dbReference>
<protein>
    <submittedName>
        <fullName evidence="2">Gamma-glutamylcyclotransferase</fullName>
    </submittedName>
</protein>
<dbReference type="AlphaFoldDB" id="A0A4P6FB88"/>
<dbReference type="RefSeq" id="WP_129189818.1">
    <property type="nucleotide sequence ID" value="NZ_CP035491.1"/>
</dbReference>
<evidence type="ECO:0000259" key="1">
    <source>
        <dbReference type="Pfam" id="PF06094"/>
    </source>
</evidence>
<name>A0A4P6FB88_9MICO</name>
<dbReference type="InterPro" id="IPR009288">
    <property type="entry name" value="AIG2-like_dom"/>
</dbReference>
<dbReference type="InterPro" id="IPR036568">
    <property type="entry name" value="GGCT-like_sf"/>
</dbReference>
<dbReference type="SUPFAM" id="SSF110857">
    <property type="entry name" value="Gamma-glutamyl cyclotransferase-like"/>
    <property type="match status" value="1"/>
</dbReference>
<keyword evidence="2" id="KW-0808">Transferase</keyword>
<dbReference type="GO" id="GO:0016740">
    <property type="term" value="F:transferase activity"/>
    <property type="evidence" value="ECO:0007669"/>
    <property type="project" value="UniProtKB-KW"/>
</dbReference>
<dbReference type="CDD" id="cd06661">
    <property type="entry name" value="GGCT_like"/>
    <property type="match status" value="1"/>
</dbReference>
<feature type="domain" description="Gamma-glutamylcyclotransferase AIG2-like" evidence="1">
    <location>
        <begin position="7"/>
        <end position="112"/>
    </location>
</feature>
<dbReference type="KEGG" id="agf:ET445_06195"/>
<keyword evidence="3" id="KW-1185">Reference proteome</keyword>
<evidence type="ECO:0000313" key="3">
    <source>
        <dbReference type="Proteomes" id="UP000291259"/>
    </source>
</evidence>
<dbReference type="OrthoDB" id="9798388at2"/>
<organism evidence="2 3">
    <name type="scientific">Agromyces protaetiae</name>
    <dbReference type="NCBI Taxonomy" id="2509455"/>
    <lineage>
        <taxon>Bacteria</taxon>
        <taxon>Bacillati</taxon>
        <taxon>Actinomycetota</taxon>
        <taxon>Actinomycetes</taxon>
        <taxon>Micrococcales</taxon>
        <taxon>Microbacteriaceae</taxon>
        <taxon>Agromyces</taxon>
    </lineage>
</organism>
<accession>A0A4P6FB88</accession>